<sequence length="146" mass="16278">MVASVGNAIFVTIYHIPGICVSLLYARLLCSKSREEQKTYDVIVLTSFLAVEKKNANAFSSTVCLTQYNAFLTPFRIIFLKISSPVLVLLLLPLRVCVIDIVIGTLMGNGSINYNTLLGIVNGPYSISPDNELQRRWHFKMVSSFE</sequence>
<dbReference type="AlphaFoldDB" id="A0A1B0AQ24"/>
<evidence type="ECO:0000256" key="1">
    <source>
        <dbReference type="SAM" id="Phobius"/>
    </source>
</evidence>
<keyword evidence="1" id="KW-1133">Transmembrane helix</keyword>
<evidence type="ECO:0000313" key="3">
    <source>
        <dbReference type="Proteomes" id="UP000092460"/>
    </source>
</evidence>
<reference evidence="3" key="1">
    <citation type="submission" date="2015-01" db="EMBL/GenBank/DDBJ databases">
        <authorList>
            <person name="Aksoy S."/>
            <person name="Warren W."/>
            <person name="Wilson R.K."/>
        </authorList>
    </citation>
    <scope>NUCLEOTIDE SEQUENCE [LARGE SCALE GENOMIC DNA]</scope>
    <source>
        <strain evidence="3">IAEA</strain>
    </source>
</reference>
<name>A0A1B0AQ24_9MUSC</name>
<dbReference type="VEuPathDB" id="VectorBase:GPPI004479"/>
<feature type="transmembrane region" description="Helical" evidence="1">
    <location>
        <begin position="86"/>
        <end position="107"/>
    </location>
</feature>
<dbReference type="EnsemblMetazoa" id="GPPI004479-RA">
    <property type="protein sequence ID" value="GPPI004479-PA"/>
    <property type="gene ID" value="GPPI004479"/>
</dbReference>
<feature type="transmembrane region" description="Helical" evidence="1">
    <location>
        <begin position="6"/>
        <end position="26"/>
    </location>
</feature>
<accession>A0A1B0AQ24</accession>
<dbReference type="Proteomes" id="UP000092460">
    <property type="component" value="Unassembled WGS sequence"/>
</dbReference>
<reference evidence="2" key="2">
    <citation type="submission" date="2020-05" db="UniProtKB">
        <authorList>
            <consortium name="EnsemblMetazoa"/>
        </authorList>
    </citation>
    <scope>IDENTIFICATION</scope>
    <source>
        <strain evidence="2">IAEA</strain>
    </source>
</reference>
<evidence type="ECO:0000313" key="2">
    <source>
        <dbReference type="EnsemblMetazoa" id="GPPI004479-PA"/>
    </source>
</evidence>
<organism evidence="2 3">
    <name type="scientific">Glossina palpalis gambiensis</name>
    <dbReference type="NCBI Taxonomy" id="67801"/>
    <lineage>
        <taxon>Eukaryota</taxon>
        <taxon>Metazoa</taxon>
        <taxon>Ecdysozoa</taxon>
        <taxon>Arthropoda</taxon>
        <taxon>Hexapoda</taxon>
        <taxon>Insecta</taxon>
        <taxon>Pterygota</taxon>
        <taxon>Neoptera</taxon>
        <taxon>Endopterygota</taxon>
        <taxon>Diptera</taxon>
        <taxon>Brachycera</taxon>
        <taxon>Muscomorpha</taxon>
        <taxon>Hippoboscoidea</taxon>
        <taxon>Glossinidae</taxon>
        <taxon>Glossina</taxon>
    </lineage>
</organism>
<protein>
    <submittedName>
        <fullName evidence="2">Uncharacterized protein</fullName>
    </submittedName>
</protein>
<keyword evidence="1" id="KW-0472">Membrane</keyword>
<keyword evidence="3" id="KW-1185">Reference proteome</keyword>
<keyword evidence="1" id="KW-0812">Transmembrane</keyword>
<dbReference type="EMBL" id="JXJN01001649">
    <property type="status" value="NOT_ANNOTATED_CDS"/>
    <property type="molecule type" value="Genomic_DNA"/>
</dbReference>
<proteinExistence type="predicted"/>